<reference evidence="1 2" key="1">
    <citation type="journal article" date="2015" name="Genome Announc.">
        <title>Expanding the biotechnology potential of lactobacilli through comparative genomics of 213 strains and associated genera.</title>
        <authorList>
            <person name="Sun Z."/>
            <person name="Harris H.M."/>
            <person name="McCann A."/>
            <person name="Guo C."/>
            <person name="Argimon S."/>
            <person name="Zhang W."/>
            <person name="Yang X."/>
            <person name="Jeffery I.B."/>
            <person name="Cooney J.C."/>
            <person name="Kagawa T.F."/>
            <person name="Liu W."/>
            <person name="Song Y."/>
            <person name="Salvetti E."/>
            <person name="Wrobel A."/>
            <person name="Rasinkangas P."/>
            <person name="Parkhill J."/>
            <person name="Rea M.C."/>
            <person name="O'Sullivan O."/>
            <person name="Ritari J."/>
            <person name="Douillard F.P."/>
            <person name="Paul Ross R."/>
            <person name="Yang R."/>
            <person name="Briner A.E."/>
            <person name="Felis G.E."/>
            <person name="de Vos W.M."/>
            <person name="Barrangou R."/>
            <person name="Klaenhammer T.R."/>
            <person name="Caufield P.W."/>
            <person name="Cui Y."/>
            <person name="Zhang H."/>
            <person name="O'Toole P.W."/>
        </authorList>
    </citation>
    <scope>NUCLEOTIDE SEQUENCE [LARGE SCALE GENOMIC DNA]</scope>
    <source>
        <strain evidence="1 2">DSM 19394</strain>
    </source>
</reference>
<dbReference type="AlphaFoldDB" id="A0A0R1LG96"/>
<dbReference type="STRING" id="1423715.FD25_GL000821"/>
<dbReference type="EMBL" id="AZDV01000026">
    <property type="protein sequence ID" value="KRK94844.1"/>
    <property type="molecule type" value="Genomic_DNA"/>
</dbReference>
<keyword evidence="2" id="KW-1185">Reference proteome</keyword>
<dbReference type="RefSeq" id="WP_057804158.1">
    <property type="nucleotide sequence ID" value="NZ_AZDV01000026.1"/>
</dbReference>
<dbReference type="SUPFAM" id="SSF56112">
    <property type="entry name" value="Protein kinase-like (PK-like)"/>
    <property type="match status" value="1"/>
</dbReference>
<sequence>MKTLLMLSAAKVAEEMQSNFGAIYPAMIPVTDGERIIDRTVTQYLDTYDRLFIAVNANDTTITDYVQYKSLAIQPLVVADGLTLSESVAQALAQLQNQGPLGTLTLVFGDTVVTADAITQPDVVLTHPVADAGRWTTVTVDDHQRLAFNDKVVPTQPTEELQAAVGVFTFGTGSWLLDHWQANQDFYTNLCHYDQAHPLTPITAQHWLDFGHSDKYVEAKQAVEARFFNQTTIDFQRGILRKESTDVDKFLGEIKWYLKLPKNLAYLAPRIFDYSLNYNAPFVEMEYFSYESLHNLFLYGNLELGFWREIVDELFFLRSEMGHYQVQVDPDEYRETVAEMYLNKTVDRLNRLVDEQEFFAKIADQPLVINGQLYPSITAILTALPTVLAQSGVLEGDHFSVIHGDFCMSNVLYDNTQHVMRLIDPRGKFGRFDIYGDAKYDYAKMMHSFSGKYDCIISDMFKLTADITGHIDYELDVTGNEQQVGELFERRLRDHLGDAATYQQIQLIESLLFLSMIPLHQDKPERQKAMLAVGVTKFAPFMAKITEG</sequence>
<dbReference type="Gene3D" id="3.90.550.10">
    <property type="entry name" value="Spore Coat Polysaccharide Biosynthesis Protein SpsA, Chain A"/>
    <property type="match status" value="1"/>
</dbReference>
<evidence type="ECO:0000313" key="1">
    <source>
        <dbReference type="EMBL" id="KRK94844.1"/>
    </source>
</evidence>
<organism evidence="1 2">
    <name type="scientific">Levilactobacillus acidifarinae DSM 19394 = JCM 15949</name>
    <dbReference type="NCBI Taxonomy" id="1423715"/>
    <lineage>
        <taxon>Bacteria</taxon>
        <taxon>Bacillati</taxon>
        <taxon>Bacillota</taxon>
        <taxon>Bacilli</taxon>
        <taxon>Lactobacillales</taxon>
        <taxon>Lactobacillaceae</taxon>
        <taxon>Levilactobacillus</taxon>
    </lineage>
</organism>
<proteinExistence type="predicted"/>
<dbReference type="InterPro" id="IPR029044">
    <property type="entry name" value="Nucleotide-diphossugar_trans"/>
</dbReference>
<dbReference type="SUPFAM" id="SSF53448">
    <property type="entry name" value="Nucleotide-diphospho-sugar transferases"/>
    <property type="match status" value="1"/>
</dbReference>
<dbReference type="OrthoDB" id="9814110at2"/>
<evidence type="ECO:0000313" key="2">
    <source>
        <dbReference type="Proteomes" id="UP000051955"/>
    </source>
</evidence>
<name>A0A0R1LG96_9LACO</name>
<dbReference type="PATRIC" id="fig|1423715.3.peg.849"/>
<protein>
    <recommendedName>
        <fullName evidence="3">Capsular polysaccharide biosynthesis protein</fullName>
    </recommendedName>
</protein>
<comment type="caution">
    <text evidence="1">The sequence shown here is derived from an EMBL/GenBank/DDBJ whole genome shotgun (WGS) entry which is preliminary data.</text>
</comment>
<dbReference type="Proteomes" id="UP000051955">
    <property type="component" value="Unassembled WGS sequence"/>
</dbReference>
<dbReference type="InterPro" id="IPR011009">
    <property type="entry name" value="Kinase-like_dom_sf"/>
</dbReference>
<gene>
    <name evidence="1" type="ORF">FD25_GL000821</name>
</gene>
<accession>A0A0R1LG96</accession>
<evidence type="ECO:0008006" key="3">
    <source>
        <dbReference type="Google" id="ProtNLM"/>
    </source>
</evidence>